<dbReference type="Proteomes" id="UP000030106">
    <property type="component" value="Unassembled WGS sequence"/>
</dbReference>
<reference evidence="2 3" key="1">
    <citation type="submission" date="2012-10" db="EMBL/GenBank/DDBJ databases">
        <title>Genome sequencing and analysis of entomopathogenic fungi Beauveria bassiana D1-5.</title>
        <authorList>
            <person name="Li Q."/>
            <person name="Wang L."/>
            <person name="Zhang Z."/>
            <person name="Wang Q."/>
            <person name="Ren J."/>
            <person name="Wang M."/>
            <person name="Xu W."/>
            <person name="Wang J."/>
            <person name="Lu Y."/>
            <person name="Du Q."/>
            <person name="Sun Z."/>
        </authorList>
    </citation>
    <scope>NUCLEOTIDE SEQUENCE [LARGE SCALE GENOMIC DNA]</scope>
    <source>
        <strain evidence="2 3">D1-5</strain>
    </source>
</reference>
<feature type="region of interest" description="Disordered" evidence="1">
    <location>
        <begin position="50"/>
        <end position="80"/>
    </location>
</feature>
<accession>A0A0A2VHS8</accession>
<organism evidence="2 3">
    <name type="scientific">Beauveria bassiana D1-5</name>
    <dbReference type="NCBI Taxonomy" id="1245745"/>
    <lineage>
        <taxon>Eukaryota</taxon>
        <taxon>Fungi</taxon>
        <taxon>Dikarya</taxon>
        <taxon>Ascomycota</taxon>
        <taxon>Pezizomycotina</taxon>
        <taxon>Sordariomycetes</taxon>
        <taxon>Hypocreomycetidae</taxon>
        <taxon>Hypocreales</taxon>
        <taxon>Cordycipitaceae</taxon>
        <taxon>Beauveria</taxon>
    </lineage>
</organism>
<dbReference type="HOGENOM" id="CLU_1454138_0_0_1"/>
<name>A0A0A2VHS8_BEABA</name>
<evidence type="ECO:0000313" key="2">
    <source>
        <dbReference type="EMBL" id="KGQ07441.1"/>
    </source>
</evidence>
<sequence>MWTVFFDKAPVLMFWKLCHGDTEVISDETARIIAGRDDNDEDEAAIAAAAAHDDPITDDDAAHNDKTDTSRNEPGGRDGQHQSALIQYITNCTSATFLNSLAASLGTRGLDGFRARMAVVNCLTIAFLRKPNWDVEMSTRMEWERSRGLGQNTLGKGPPVAVDKVWLYNSIPARAFEQETSWFKKF</sequence>
<gene>
    <name evidence="2" type="ORF">BBAD15_g7216</name>
</gene>
<evidence type="ECO:0000313" key="3">
    <source>
        <dbReference type="Proteomes" id="UP000030106"/>
    </source>
</evidence>
<feature type="compositionally biased region" description="Basic and acidic residues" evidence="1">
    <location>
        <begin position="51"/>
        <end position="80"/>
    </location>
</feature>
<protein>
    <submittedName>
        <fullName evidence="2">Uncharacterized protein</fullName>
    </submittedName>
</protein>
<dbReference type="AlphaFoldDB" id="A0A0A2VHS8"/>
<comment type="caution">
    <text evidence="2">The sequence shown here is derived from an EMBL/GenBank/DDBJ whole genome shotgun (WGS) entry which is preliminary data.</text>
</comment>
<dbReference type="EMBL" id="ANFO01000688">
    <property type="protein sequence ID" value="KGQ07441.1"/>
    <property type="molecule type" value="Genomic_DNA"/>
</dbReference>
<evidence type="ECO:0000256" key="1">
    <source>
        <dbReference type="SAM" id="MobiDB-lite"/>
    </source>
</evidence>
<proteinExistence type="predicted"/>